<sequence length="441" mass="47857">MALSWALPRAGQRVRTHVAAILLLSLLHAPGVFGFLQLGGHGCFPNEFQVAPCDPAANPPLCCDANSADCVLASTPPFTSSSQIAGSNGVCTRAPANEVTLQLGEHGCFPNAEQRGVCDTTPTGVNQLCCNAITADCDHGTPRSASNPVCASATGTDDPHYELTGVELEEGQRFVFDFHGEANKTFCMFSDTSLQINVQMIGLPSGTKVLQPRFEEVELFFDTTRNGTWMSGFGFLYFNRSGEQQSVTVELNPALDREGKYPFELTFQAEPIPDVKSAPWTSPDGLAAIRLVNGTVNKLLVTISDTLAIEIVTEVEKELITDPAVHYLNFELQNFATSATIHGFLGQMFAPGAIPERLAMGTLEGLRHREYVEGRDEDYVTSSLVSANCAFNRFAQTSEEYLEEAAGVNVEGRPSSEPIDEQHLLGHSLTEFHYLRGTLQD</sequence>
<evidence type="ECO:0000256" key="1">
    <source>
        <dbReference type="SAM" id="SignalP"/>
    </source>
</evidence>
<keyword evidence="3" id="KW-1185">Reference proteome</keyword>
<protein>
    <recommendedName>
        <fullName evidence="4">Root cap family protein</fullName>
    </recommendedName>
</protein>
<feature type="chain" id="PRO_5013141276" description="Root cap family protein" evidence="1">
    <location>
        <begin position="35"/>
        <end position="441"/>
    </location>
</feature>
<reference evidence="2 3" key="1">
    <citation type="journal article" date="2014" name="Nat. Commun.">
        <title>Klebsormidium flaccidum genome reveals primary factors for plant terrestrial adaptation.</title>
        <authorList>
            <person name="Hori K."/>
            <person name="Maruyama F."/>
            <person name="Fujisawa T."/>
            <person name="Togashi T."/>
            <person name="Yamamoto N."/>
            <person name="Seo M."/>
            <person name="Sato S."/>
            <person name="Yamada T."/>
            <person name="Mori H."/>
            <person name="Tajima N."/>
            <person name="Moriyama T."/>
            <person name="Ikeuchi M."/>
            <person name="Watanabe M."/>
            <person name="Wada H."/>
            <person name="Kobayashi K."/>
            <person name="Saito M."/>
            <person name="Masuda T."/>
            <person name="Sasaki-Sekimoto Y."/>
            <person name="Mashiguchi K."/>
            <person name="Awai K."/>
            <person name="Shimojima M."/>
            <person name="Masuda S."/>
            <person name="Iwai M."/>
            <person name="Nobusawa T."/>
            <person name="Narise T."/>
            <person name="Kondo S."/>
            <person name="Saito H."/>
            <person name="Sato R."/>
            <person name="Murakawa M."/>
            <person name="Ihara Y."/>
            <person name="Oshima-Yamada Y."/>
            <person name="Ohtaka K."/>
            <person name="Satoh M."/>
            <person name="Sonobe K."/>
            <person name="Ishii M."/>
            <person name="Ohtani R."/>
            <person name="Kanamori-Sato M."/>
            <person name="Honoki R."/>
            <person name="Miyazaki D."/>
            <person name="Mochizuki H."/>
            <person name="Umetsu J."/>
            <person name="Higashi K."/>
            <person name="Shibata D."/>
            <person name="Kamiya Y."/>
            <person name="Sato N."/>
            <person name="Nakamura Y."/>
            <person name="Tabata S."/>
            <person name="Ida S."/>
            <person name="Kurokawa K."/>
            <person name="Ohta H."/>
        </authorList>
    </citation>
    <scope>NUCLEOTIDE SEQUENCE [LARGE SCALE GENOMIC DNA]</scope>
    <source>
        <strain evidence="2 3">NIES-2285</strain>
    </source>
</reference>
<evidence type="ECO:0000313" key="2">
    <source>
        <dbReference type="EMBL" id="GAQ87755.1"/>
    </source>
</evidence>
<dbReference type="AlphaFoldDB" id="A0A1Y1I9W0"/>
<dbReference type="PANTHER" id="PTHR31656">
    <property type="entry name" value="ROOT CAP DOMAIN-CONTAINING PROTEIN"/>
    <property type="match status" value="1"/>
</dbReference>
<feature type="signal peptide" evidence="1">
    <location>
        <begin position="1"/>
        <end position="34"/>
    </location>
</feature>
<accession>A0A1Y1I9W0</accession>
<gene>
    <name evidence="2" type="ORF">KFL_003750050</name>
</gene>
<proteinExistence type="predicted"/>
<evidence type="ECO:0000313" key="3">
    <source>
        <dbReference type="Proteomes" id="UP000054558"/>
    </source>
</evidence>
<dbReference type="Proteomes" id="UP000054558">
    <property type="component" value="Unassembled WGS sequence"/>
</dbReference>
<dbReference type="EMBL" id="DF237324">
    <property type="protein sequence ID" value="GAQ87755.1"/>
    <property type="molecule type" value="Genomic_DNA"/>
</dbReference>
<keyword evidence="1" id="KW-0732">Signal</keyword>
<organism evidence="2 3">
    <name type="scientific">Klebsormidium nitens</name>
    <name type="common">Green alga</name>
    <name type="synonym">Ulothrix nitens</name>
    <dbReference type="NCBI Taxonomy" id="105231"/>
    <lineage>
        <taxon>Eukaryota</taxon>
        <taxon>Viridiplantae</taxon>
        <taxon>Streptophyta</taxon>
        <taxon>Klebsormidiophyceae</taxon>
        <taxon>Klebsormidiales</taxon>
        <taxon>Klebsormidiaceae</taxon>
        <taxon>Klebsormidium</taxon>
    </lineage>
</organism>
<dbReference type="OrthoDB" id="2012063at2759"/>
<evidence type="ECO:0008006" key="4">
    <source>
        <dbReference type="Google" id="ProtNLM"/>
    </source>
</evidence>
<name>A0A1Y1I9W0_KLENI</name>